<feature type="region of interest" description="Disordered" evidence="1">
    <location>
        <begin position="1"/>
        <end position="26"/>
    </location>
</feature>
<feature type="compositionally biased region" description="Low complexity" evidence="1">
    <location>
        <begin position="446"/>
        <end position="466"/>
    </location>
</feature>
<dbReference type="CDD" id="cd09272">
    <property type="entry name" value="RNase_HI_RT_Ty1"/>
    <property type="match status" value="1"/>
</dbReference>
<evidence type="ECO:0000259" key="3">
    <source>
        <dbReference type="Pfam" id="PF10536"/>
    </source>
</evidence>
<reference evidence="4" key="1">
    <citation type="submission" date="2018-02" db="EMBL/GenBank/DDBJ databases">
        <authorList>
            <person name="Cohen D.B."/>
            <person name="Kent A.D."/>
        </authorList>
    </citation>
    <scope>NUCLEOTIDE SEQUENCE</scope>
</reference>
<evidence type="ECO:0000259" key="2">
    <source>
        <dbReference type="Pfam" id="PF07727"/>
    </source>
</evidence>
<dbReference type="Pfam" id="PF07727">
    <property type="entry name" value="RVT_2"/>
    <property type="match status" value="1"/>
</dbReference>
<evidence type="ECO:0000256" key="1">
    <source>
        <dbReference type="SAM" id="MobiDB-lite"/>
    </source>
</evidence>
<accession>A0A2N9HT29</accession>
<feature type="compositionally biased region" description="Low complexity" evidence="1">
    <location>
        <begin position="1"/>
        <end position="18"/>
    </location>
</feature>
<feature type="region of interest" description="Disordered" evidence="1">
    <location>
        <begin position="341"/>
        <end position="471"/>
    </location>
</feature>
<feature type="compositionally biased region" description="Low complexity" evidence="1">
    <location>
        <begin position="361"/>
        <end position="383"/>
    </location>
</feature>
<protein>
    <recommendedName>
        <fullName evidence="5">Reverse transcriptase Ty1/copia-type domain-containing protein</fullName>
    </recommendedName>
</protein>
<dbReference type="InterPro" id="IPR019557">
    <property type="entry name" value="AminoTfrase-like_pln_mobile"/>
</dbReference>
<evidence type="ECO:0000313" key="4">
    <source>
        <dbReference type="EMBL" id="SPD14930.1"/>
    </source>
</evidence>
<feature type="compositionally biased region" description="Low complexity" evidence="1">
    <location>
        <begin position="395"/>
        <end position="410"/>
    </location>
</feature>
<dbReference type="AlphaFoldDB" id="A0A2N9HT29"/>
<dbReference type="InterPro" id="IPR013103">
    <property type="entry name" value="RVT_2"/>
</dbReference>
<feature type="compositionally biased region" description="Basic and acidic residues" evidence="1">
    <location>
        <begin position="342"/>
        <end position="360"/>
    </location>
</feature>
<dbReference type="InterPro" id="IPR043502">
    <property type="entry name" value="DNA/RNA_pol_sf"/>
</dbReference>
<dbReference type="Pfam" id="PF10536">
    <property type="entry name" value="PMD"/>
    <property type="match status" value="1"/>
</dbReference>
<proteinExistence type="predicted"/>
<gene>
    <name evidence="4" type="ORF">FSB_LOCUS42812</name>
</gene>
<feature type="domain" description="Aminotransferase-like plant mobile" evidence="3">
    <location>
        <begin position="104"/>
        <end position="201"/>
    </location>
</feature>
<feature type="compositionally biased region" description="Low complexity" evidence="1">
    <location>
        <begin position="808"/>
        <end position="827"/>
    </location>
</feature>
<evidence type="ECO:0008006" key="5">
    <source>
        <dbReference type="Google" id="ProtNLM"/>
    </source>
</evidence>
<organism evidence="4">
    <name type="scientific">Fagus sylvatica</name>
    <name type="common">Beechnut</name>
    <dbReference type="NCBI Taxonomy" id="28930"/>
    <lineage>
        <taxon>Eukaryota</taxon>
        <taxon>Viridiplantae</taxon>
        <taxon>Streptophyta</taxon>
        <taxon>Embryophyta</taxon>
        <taxon>Tracheophyta</taxon>
        <taxon>Spermatophyta</taxon>
        <taxon>Magnoliopsida</taxon>
        <taxon>eudicotyledons</taxon>
        <taxon>Gunneridae</taxon>
        <taxon>Pentapetalae</taxon>
        <taxon>rosids</taxon>
        <taxon>fabids</taxon>
        <taxon>Fagales</taxon>
        <taxon>Fagaceae</taxon>
        <taxon>Fagus</taxon>
    </lineage>
</organism>
<feature type="compositionally biased region" description="Polar residues" evidence="1">
    <location>
        <begin position="417"/>
        <end position="431"/>
    </location>
</feature>
<sequence>MASSSTTPPAGSASPLTTGERSGTLAAASTTSIEAVVDVPRGSSIRFRRSHAHWNWTVTGSKVVVDRAWVPCLDEISDLLIQKGDIQPVPINFEFPCAASKDWDTELLREVLRRWCPSTHIFFFTWGELTVTLEDIANHWMLPILGEHSFSGIKLSAEEENVAAALRRHSSTRISSWPALFVHCEDIPVRRAAFILYWLYRFPDFRNNLPLVYRWVGLKTRDHDLVAALDFEENVLLRPYGDDHPGFACVSIFSQFNQPTSLIYDLRVEDHRSLAYLSADVPAGPQEVTTSSPNLAPFIKSRAFAHCERESAIAYGNSKKLGFAEWDETRDGWIAYTTHLSEGSKRDTPVDPAVEKDSKKLAPSLKKTSSTKTKVGKKSGSAVPKPSPERESATSLSQAAIVSAAAPSRAKGVASGSFKSNSTATPSSNAGKKSVASRPPKGQRKTSTSSSSSGKEQPSAASTPSPSRRKKFVAPLFPFGAATRTRSKSGFMATHEPGKPSGSVVVVKDLDMVVDDILTSSFNREDPLTAAADQGDNMRRSFEGDFETDIGSTEGSHSFSSDSLFDIKPPIVWSRSRLLLAVASNSQDPRMCDGWGLNITPYLKHLAHKVWVVFLELEQELPCSIIWISFFPLHKHFCHCSLEIGVIVFPNLALRQDTWKTGCMQASSGSSSFGKDKTWLLDSAASHNITGDLSNLSIHSEYDGTDEVILGDGSAQPYFSPSKPAPPLPNQTAQSTHHCLPLFFEAPLPAVPPSTLSGVPPSPPLQEGAPAIVAQSSGNSETPSGALLHNCLHALGSIPPSHARLGESSSPLPLTSPDSSAAASTPSSPNPDSPTIPEIPNPPQRTHQMTTRSMNQIFKLKQLHTVSKYPLPQTIEPTSVSQAVSQPHWREAMSNKLTALMKHGTWDLILPPSHCKPVGCKWVFRVKRKADGSVDRFKARLVAKGYNQRPGVDYKDTFSPVVKPATIRAVLSIAVMNGWSLRQMDINNAFLNGELTETVFMEQPPGFKDLSKPNHVCRLKKAIYGLKQAPRAWYTALKNAILQLGFSNSKADSSLFIYSQGSTLCYFLVYVDDLVITRNNSLFVASIIKQLGDMFSLKDMGPLHFFLGIEVIPTQAGLFLSQHNSEFRRILGSLQYLSLTRPDISFAVNKLSQFMHKPTSNHWTAIKRLLRYLKQTIFHGFQITNIGPPVLRTYSDADWAGNIDDRTSTSAYISFLGSNPISWSSKKQRAVARSTTEAEYRALGNAASEIMWLSTLFKELNFPVKDSPVVM</sequence>
<feature type="region of interest" description="Disordered" evidence="1">
    <location>
        <begin position="802"/>
        <end position="849"/>
    </location>
</feature>
<dbReference type="SUPFAM" id="SSF56672">
    <property type="entry name" value="DNA/RNA polymerases"/>
    <property type="match status" value="1"/>
</dbReference>
<feature type="domain" description="Reverse transcriptase Ty1/copia-type" evidence="2">
    <location>
        <begin position="905"/>
        <end position="1124"/>
    </location>
</feature>
<feature type="compositionally biased region" description="Pro residues" evidence="1">
    <location>
        <begin position="828"/>
        <end position="843"/>
    </location>
</feature>
<dbReference type="EMBL" id="OIVN01004002">
    <property type="protein sequence ID" value="SPD14930.1"/>
    <property type="molecule type" value="Genomic_DNA"/>
</dbReference>
<dbReference type="PANTHER" id="PTHR11439">
    <property type="entry name" value="GAG-POL-RELATED RETROTRANSPOSON"/>
    <property type="match status" value="1"/>
</dbReference>
<dbReference type="PANTHER" id="PTHR11439:SF489">
    <property type="entry name" value="RNA-DIRECTED DNA POLYMERASE"/>
    <property type="match status" value="1"/>
</dbReference>
<name>A0A2N9HT29_FAGSY</name>